<reference evidence="2 3" key="1">
    <citation type="submission" date="2019-06" db="EMBL/GenBank/DDBJ databases">
        <title>Genome Sequence of the Brown Rot Fungal Pathogen Monilinia laxa.</title>
        <authorList>
            <person name="De Miccolis Angelini R.M."/>
            <person name="Landi L."/>
            <person name="Abate D."/>
            <person name="Pollastro S."/>
            <person name="Romanazzi G."/>
            <person name="Faretra F."/>
        </authorList>
    </citation>
    <scope>NUCLEOTIDE SEQUENCE [LARGE SCALE GENOMIC DNA]</scope>
    <source>
        <strain evidence="2 3">Mlax316</strain>
    </source>
</reference>
<evidence type="ECO:0000313" key="2">
    <source>
        <dbReference type="EMBL" id="KAB8304974.1"/>
    </source>
</evidence>
<feature type="compositionally biased region" description="Polar residues" evidence="1">
    <location>
        <begin position="212"/>
        <end position="224"/>
    </location>
</feature>
<feature type="compositionally biased region" description="Basic and acidic residues" evidence="1">
    <location>
        <begin position="626"/>
        <end position="644"/>
    </location>
</feature>
<feature type="region of interest" description="Disordered" evidence="1">
    <location>
        <begin position="587"/>
        <end position="618"/>
    </location>
</feature>
<feature type="compositionally biased region" description="Basic residues" evidence="1">
    <location>
        <begin position="188"/>
        <end position="202"/>
    </location>
</feature>
<comment type="caution">
    <text evidence="2">The sequence shown here is derived from an EMBL/GenBank/DDBJ whole genome shotgun (WGS) entry which is preliminary data.</text>
</comment>
<feature type="compositionally biased region" description="Basic and acidic residues" evidence="1">
    <location>
        <begin position="43"/>
        <end position="60"/>
    </location>
</feature>
<evidence type="ECO:0000256" key="1">
    <source>
        <dbReference type="SAM" id="MobiDB-lite"/>
    </source>
</evidence>
<feature type="region of interest" description="Disordered" evidence="1">
    <location>
        <begin position="1"/>
        <end position="252"/>
    </location>
</feature>
<organism evidence="2 3">
    <name type="scientific">Monilinia laxa</name>
    <name type="common">Brown rot fungus</name>
    <name type="synonym">Sclerotinia laxa</name>
    <dbReference type="NCBI Taxonomy" id="61186"/>
    <lineage>
        <taxon>Eukaryota</taxon>
        <taxon>Fungi</taxon>
        <taxon>Dikarya</taxon>
        <taxon>Ascomycota</taxon>
        <taxon>Pezizomycotina</taxon>
        <taxon>Leotiomycetes</taxon>
        <taxon>Helotiales</taxon>
        <taxon>Sclerotiniaceae</taxon>
        <taxon>Monilinia</taxon>
    </lineage>
</organism>
<feature type="compositionally biased region" description="Low complexity" evidence="1">
    <location>
        <begin position="124"/>
        <end position="139"/>
    </location>
</feature>
<protein>
    <submittedName>
        <fullName evidence="2">Uncharacterized protein</fullName>
    </submittedName>
</protein>
<sequence length="644" mass="70598">MKQQRGLERDFGKAYNGGNSPTSPVSGSPPGNTSPPNQPALVPREDAGSLKRIGDGRGFEQRMTPIDFERYMQQQQGLERDFGTAYGFSGHSPSPPNSPSRGKQRRARSPRNSVNQSSIPIPVSGGYSSEAEAGTGSASLKDSVRFSDVQWSSVGSGGSATGTTVTMESGGNGDSLRGKGTGAGAGAGKHKAAPGQRRLRRKQNFEERDQSPAATPASSRSQTVSKEDEILRREEKGKELRKESREEATTMEQLEMMRVAMWNGKLEKVVPPSKSVPKHSDILQPSTPASTSGRNSRNKGKGRVMEGRASPIQKLKGYMGYGVEVVDDFFEKKTNLKTGGKLPSPFEYLLYPSYEGKGKGKGKEEKGIVESRVKAKSKGKGKGDKGKDSDDELWGCVGEQNNESGILATPPTKENRAMVKEANFQKTKKESSTQWENRCKLCRGHASSGPRGLCRTCEDNFLNTKAWEDTVENFSDNSDIPPTPPLKDRHITSMREVLATTPPNYHAESSSCPPAQAKDSIHVLRVENSRPQLVNPSPVRQESQKLIYGGMGDSPRDIEIGFPEWQAHLLEVEGTKTEQMFKRWSDNYRVDDSTGGVDGDGEKDQEKEQSPRHSTFYDFWGEILMEDGRSETPKSEDRKPQTGA</sequence>
<feature type="compositionally biased region" description="Basic and acidic residues" evidence="1">
    <location>
        <begin position="356"/>
        <end position="373"/>
    </location>
</feature>
<gene>
    <name evidence="2" type="ORF">EYC80_004289</name>
</gene>
<feature type="compositionally biased region" description="Basic and acidic residues" evidence="1">
    <location>
        <begin position="225"/>
        <end position="248"/>
    </location>
</feature>
<keyword evidence="3" id="KW-1185">Reference proteome</keyword>
<name>A0A5N6KMA6_MONLA</name>
<dbReference type="EMBL" id="VIGI01000001">
    <property type="protein sequence ID" value="KAB8304974.1"/>
    <property type="molecule type" value="Genomic_DNA"/>
</dbReference>
<evidence type="ECO:0000313" key="3">
    <source>
        <dbReference type="Proteomes" id="UP000326757"/>
    </source>
</evidence>
<feature type="region of interest" description="Disordered" evidence="1">
    <location>
        <begin position="354"/>
        <end position="415"/>
    </location>
</feature>
<feature type="compositionally biased region" description="Basic and acidic residues" evidence="1">
    <location>
        <begin position="600"/>
        <end position="611"/>
    </location>
</feature>
<dbReference type="OrthoDB" id="3546685at2759"/>
<dbReference type="AlphaFoldDB" id="A0A5N6KMA6"/>
<feature type="compositionally biased region" description="Polar residues" evidence="1">
    <location>
        <begin position="110"/>
        <end position="119"/>
    </location>
</feature>
<proteinExistence type="predicted"/>
<feature type="region of interest" description="Disordered" evidence="1">
    <location>
        <begin position="625"/>
        <end position="644"/>
    </location>
</feature>
<feature type="compositionally biased region" description="Low complexity" evidence="1">
    <location>
        <begin position="16"/>
        <end position="31"/>
    </location>
</feature>
<feature type="compositionally biased region" description="Basic and acidic residues" evidence="1">
    <location>
        <begin position="1"/>
        <end position="12"/>
    </location>
</feature>
<feature type="region of interest" description="Disordered" evidence="1">
    <location>
        <begin position="270"/>
        <end position="309"/>
    </location>
</feature>
<dbReference type="Proteomes" id="UP000326757">
    <property type="component" value="Unassembled WGS sequence"/>
</dbReference>
<feature type="compositionally biased region" description="Polar residues" evidence="1">
    <location>
        <begin position="283"/>
        <end position="295"/>
    </location>
</feature>
<accession>A0A5N6KMA6</accession>